<organism evidence="3 4">
    <name type="scientific">Temnothorax longispinosus</name>
    <dbReference type="NCBI Taxonomy" id="300112"/>
    <lineage>
        <taxon>Eukaryota</taxon>
        <taxon>Metazoa</taxon>
        <taxon>Ecdysozoa</taxon>
        <taxon>Arthropoda</taxon>
        <taxon>Hexapoda</taxon>
        <taxon>Insecta</taxon>
        <taxon>Pterygota</taxon>
        <taxon>Neoptera</taxon>
        <taxon>Endopterygota</taxon>
        <taxon>Hymenoptera</taxon>
        <taxon>Apocrita</taxon>
        <taxon>Aculeata</taxon>
        <taxon>Formicoidea</taxon>
        <taxon>Formicidae</taxon>
        <taxon>Myrmicinae</taxon>
        <taxon>Temnothorax</taxon>
    </lineage>
</organism>
<feature type="region of interest" description="Disordered" evidence="1">
    <location>
        <begin position="90"/>
        <end position="271"/>
    </location>
</feature>
<feature type="chain" id="PRO_5020494056" evidence="2">
    <location>
        <begin position="21"/>
        <end position="271"/>
    </location>
</feature>
<accession>A0A4S2JNZ6</accession>
<evidence type="ECO:0000256" key="2">
    <source>
        <dbReference type="SAM" id="SignalP"/>
    </source>
</evidence>
<dbReference type="EMBL" id="QBLH01003521">
    <property type="protein sequence ID" value="TGZ37673.1"/>
    <property type="molecule type" value="Genomic_DNA"/>
</dbReference>
<proteinExistence type="predicted"/>
<reference evidence="3 4" key="1">
    <citation type="journal article" date="2019" name="Philos. Trans. R. Soc. Lond., B, Biol. Sci.">
        <title>Ant behaviour and brain gene expression of defending hosts depend on the ecological success of the intruding social parasite.</title>
        <authorList>
            <person name="Kaur R."/>
            <person name="Stoldt M."/>
            <person name="Jongepier E."/>
            <person name="Feldmeyer B."/>
            <person name="Menzel F."/>
            <person name="Bornberg-Bauer E."/>
            <person name="Foitzik S."/>
        </authorList>
    </citation>
    <scope>NUCLEOTIDE SEQUENCE [LARGE SCALE GENOMIC DNA]</scope>
    <source>
        <tissue evidence="3">Whole body</tissue>
    </source>
</reference>
<protein>
    <submittedName>
        <fullName evidence="3">Uncharacterized protein</fullName>
    </submittedName>
</protein>
<keyword evidence="4" id="KW-1185">Reference proteome</keyword>
<feature type="compositionally biased region" description="Basic and acidic residues" evidence="1">
    <location>
        <begin position="100"/>
        <end position="113"/>
    </location>
</feature>
<comment type="caution">
    <text evidence="3">The sequence shown here is derived from an EMBL/GenBank/DDBJ whole genome shotgun (WGS) entry which is preliminary data.</text>
</comment>
<gene>
    <name evidence="3" type="ORF">DBV15_03338</name>
</gene>
<feature type="signal peptide" evidence="2">
    <location>
        <begin position="1"/>
        <end position="20"/>
    </location>
</feature>
<evidence type="ECO:0000256" key="1">
    <source>
        <dbReference type="SAM" id="MobiDB-lite"/>
    </source>
</evidence>
<keyword evidence="2" id="KW-0732">Signal</keyword>
<evidence type="ECO:0000313" key="4">
    <source>
        <dbReference type="Proteomes" id="UP000310200"/>
    </source>
</evidence>
<evidence type="ECO:0000313" key="3">
    <source>
        <dbReference type="EMBL" id="TGZ37673.1"/>
    </source>
</evidence>
<name>A0A4S2JNZ6_9HYME</name>
<dbReference type="Proteomes" id="UP000310200">
    <property type="component" value="Unassembled WGS sequence"/>
</dbReference>
<dbReference type="AlphaFoldDB" id="A0A4S2JNZ6"/>
<sequence length="271" mass="29305">MVRMLFFLGAAFFALAEVRAAPTRYDQRQDGEFNVHAQLENFLIVAAIPNDTANDHLSDLALETLEQVISRSKQQGLIKSDEAVRQEEPYSVEVIQLNENRPDKESSVRKAEGGDAGASNVLDQRPTPVGDGQAEGAGRVARNVKNFDFPKSREVPTSPGYFANARKPPAGPKTGNGGRARNIVGNVWNPDVESGRPGTSLKKQLPGRGEEEDVALPSSSADRNDVSSFAGEKQQDELVLIGDGVENCGPGRRRDSSTGICQFDESARSLL</sequence>